<dbReference type="EMBL" id="QKVK01000014">
    <property type="protein sequence ID" value="PZF75177.1"/>
    <property type="molecule type" value="Genomic_DNA"/>
</dbReference>
<evidence type="ECO:0000256" key="3">
    <source>
        <dbReference type="ARBA" id="ARBA00022692"/>
    </source>
</evidence>
<evidence type="ECO:0000256" key="6">
    <source>
        <dbReference type="SAM" id="Phobius"/>
    </source>
</evidence>
<comment type="subcellular location">
    <subcellularLocation>
        <location evidence="1">Cell membrane</location>
        <topology evidence="1">Multi-pass membrane protein</topology>
    </subcellularLocation>
</comment>
<dbReference type="RefSeq" id="WP_111200209.1">
    <property type="nucleotide sequence ID" value="NZ_QKVK01000014.1"/>
</dbReference>
<feature type="transmembrane region" description="Helical" evidence="6">
    <location>
        <begin position="133"/>
        <end position="151"/>
    </location>
</feature>
<evidence type="ECO:0000256" key="1">
    <source>
        <dbReference type="ARBA" id="ARBA00004651"/>
    </source>
</evidence>
<reference evidence="9" key="1">
    <citation type="submission" date="2018-06" db="EMBL/GenBank/DDBJ databases">
        <title>Aestuariibacter litoralis strain KCTC 52945T.</title>
        <authorList>
            <person name="Li X."/>
            <person name="Salam N."/>
            <person name="Li J.-L."/>
            <person name="Chen Y.-M."/>
            <person name="Yang Z.-W."/>
            <person name="Zhang L.-Y."/>
            <person name="Han M.-X."/>
            <person name="Xiao M."/>
            <person name="Li W.-J."/>
        </authorList>
    </citation>
    <scope>NUCLEOTIDE SEQUENCE [LARGE SCALE GENOMIC DNA]</scope>
    <source>
        <strain evidence="9">KCTC 52945</strain>
    </source>
</reference>
<proteinExistence type="predicted"/>
<feature type="transmembrane region" description="Helical" evidence="6">
    <location>
        <begin position="14"/>
        <end position="34"/>
    </location>
</feature>
<dbReference type="GO" id="GO:0005886">
    <property type="term" value="C:plasma membrane"/>
    <property type="evidence" value="ECO:0007669"/>
    <property type="project" value="UniProtKB-SubCell"/>
</dbReference>
<evidence type="ECO:0000259" key="7">
    <source>
        <dbReference type="Pfam" id="PF00482"/>
    </source>
</evidence>
<organism evidence="8 9">
    <name type="scientific">Aestuariivirga litoralis</name>
    <dbReference type="NCBI Taxonomy" id="2650924"/>
    <lineage>
        <taxon>Bacteria</taxon>
        <taxon>Pseudomonadati</taxon>
        <taxon>Pseudomonadota</taxon>
        <taxon>Alphaproteobacteria</taxon>
        <taxon>Hyphomicrobiales</taxon>
        <taxon>Aestuariivirgaceae</taxon>
        <taxon>Aestuariivirga</taxon>
    </lineage>
</organism>
<dbReference type="Proteomes" id="UP000248795">
    <property type="component" value="Unassembled WGS sequence"/>
</dbReference>
<comment type="caution">
    <text evidence="8">The sequence shown here is derived from an EMBL/GenBank/DDBJ whole genome shotgun (WGS) entry which is preliminary data.</text>
</comment>
<keyword evidence="4 6" id="KW-1133">Transmembrane helix</keyword>
<evidence type="ECO:0000313" key="9">
    <source>
        <dbReference type="Proteomes" id="UP000248795"/>
    </source>
</evidence>
<dbReference type="PANTHER" id="PTHR35007">
    <property type="entry name" value="INTEGRAL MEMBRANE PROTEIN-RELATED"/>
    <property type="match status" value="1"/>
</dbReference>
<sequence>MEQITAFFAARGDLLLLAAVFLAVASLTFAFGTITASWSGVRRRVNAGTASTGAAAVTAPAASVQRSSGPDYLKGLMPTDETKKSELVKFLNSAGYYGDRALVLFQASRIGVALLCGMATAALFGRLYPGKPLIFTIAAAVVLTAIGYMLPRAVVSVRRDKLFEEHRQGFPDFLDLLVICVEAGIGVDSAMERISRDLARDYPSLARNLGFMSLEMRAGKSTREALDNLGVRLGIPEAKSFSTLIRQSEELGTSLVQSLRVYSEEMRQKRLARAEEKAFALPVKLVLPLGFFIFPVVLGVTLVPVVIKLFTALGISKGQ</sequence>
<evidence type="ECO:0000256" key="4">
    <source>
        <dbReference type="ARBA" id="ARBA00022989"/>
    </source>
</evidence>
<keyword evidence="9" id="KW-1185">Reference proteome</keyword>
<dbReference type="PANTHER" id="PTHR35007:SF2">
    <property type="entry name" value="PILUS ASSEMBLE PROTEIN"/>
    <property type="match status" value="1"/>
</dbReference>
<keyword evidence="2" id="KW-1003">Cell membrane</keyword>
<dbReference type="AlphaFoldDB" id="A0A2W2BGZ0"/>
<name>A0A2W2BGZ0_9HYPH</name>
<dbReference type="InterPro" id="IPR018076">
    <property type="entry name" value="T2SS_GspF_dom"/>
</dbReference>
<dbReference type="Pfam" id="PF00482">
    <property type="entry name" value="T2SSF"/>
    <property type="match status" value="1"/>
</dbReference>
<keyword evidence="3 6" id="KW-0812">Transmembrane</keyword>
<protein>
    <submittedName>
        <fullName evidence="8">Type II secretion system F family protein</fullName>
    </submittedName>
</protein>
<evidence type="ECO:0000256" key="5">
    <source>
        <dbReference type="ARBA" id="ARBA00023136"/>
    </source>
</evidence>
<feature type="transmembrane region" description="Helical" evidence="6">
    <location>
        <begin position="110"/>
        <end position="127"/>
    </location>
</feature>
<gene>
    <name evidence="8" type="ORF">DK847_19455</name>
</gene>
<feature type="domain" description="Type II secretion system protein GspF" evidence="7">
    <location>
        <begin position="173"/>
        <end position="302"/>
    </location>
</feature>
<evidence type="ECO:0000313" key="8">
    <source>
        <dbReference type="EMBL" id="PZF75177.1"/>
    </source>
</evidence>
<feature type="transmembrane region" description="Helical" evidence="6">
    <location>
        <begin position="285"/>
        <end position="307"/>
    </location>
</feature>
<accession>A0A2W2BGZ0</accession>
<keyword evidence="5 6" id="KW-0472">Membrane</keyword>
<evidence type="ECO:0000256" key="2">
    <source>
        <dbReference type="ARBA" id="ARBA00022475"/>
    </source>
</evidence>